<dbReference type="GO" id="GO:0030100">
    <property type="term" value="P:regulation of endocytosis"/>
    <property type="evidence" value="ECO:0007669"/>
    <property type="project" value="TreeGrafter"/>
</dbReference>
<dbReference type="PROSITE" id="PS50115">
    <property type="entry name" value="ARFGAP"/>
    <property type="match status" value="1"/>
</dbReference>
<dbReference type="EMBL" id="MCBR01021885">
    <property type="protein sequence ID" value="RKF53709.1"/>
    <property type="molecule type" value="Genomic_DNA"/>
</dbReference>
<keyword evidence="1" id="KW-0343">GTPase activation</keyword>
<evidence type="ECO:0000256" key="5">
    <source>
        <dbReference type="PROSITE-ProRule" id="PRU00288"/>
    </source>
</evidence>
<reference evidence="8 9" key="1">
    <citation type="journal article" date="2018" name="BMC Genomics">
        <title>Comparative genome analyses reveal sequence features reflecting distinct modes of host-adaptation between dicot and monocot powdery mildew.</title>
        <authorList>
            <person name="Wu Y."/>
            <person name="Ma X."/>
            <person name="Pan Z."/>
            <person name="Kale S.D."/>
            <person name="Song Y."/>
            <person name="King H."/>
            <person name="Zhang Q."/>
            <person name="Presley C."/>
            <person name="Deng X."/>
            <person name="Wei C.I."/>
            <person name="Xiao S."/>
        </authorList>
    </citation>
    <scope>NUCLEOTIDE SEQUENCE [LARGE SCALE GENOMIC DNA]</scope>
    <source>
        <strain evidence="8">UCSC1</strain>
    </source>
</reference>
<gene>
    <name evidence="8" type="ORF">GcC1_218017</name>
</gene>
<feature type="region of interest" description="Disordered" evidence="6">
    <location>
        <begin position="143"/>
        <end position="166"/>
    </location>
</feature>
<dbReference type="PRINTS" id="PR00405">
    <property type="entry name" value="REVINTRACTNG"/>
</dbReference>
<keyword evidence="4" id="KW-0862">Zinc</keyword>
<dbReference type="AlphaFoldDB" id="A0A420H8F3"/>
<dbReference type="GO" id="GO:0008270">
    <property type="term" value="F:zinc ion binding"/>
    <property type="evidence" value="ECO:0007669"/>
    <property type="project" value="UniProtKB-KW"/>
</dbReference>
<dbReference type="Pfam" id="PF01412">
    <property type="entry name" value="ArfGap"/>
    <property type="match status" value="1"/>
</dbReference>
<comment type="caution">
    <text evidence="8">The sequence shown here is derived from an EMBL/GenBank/DDBJ whole genome shotgun (WGS) entry which is preliminary data.</text>
</comment>
<organism evidence="8 9">
    <name type="scientific">Golovinomyces cichoracearum</name>
    <dbReference type="NCBI Taxonomy" id="62708"/>
    <lineage>
        <taxon>Eukaryota</taxon>
        <taxon>Fungi</taxon>
        <taxon>Dikarya</taxon>
        <taxon>Ascomycota</taxon>
        <taxon>Pezizomycotina</taxon>
        <taxon>Leotiomycetes</taxon>
        <taxon>Erysiphales</taxon>
        <taxon>Erysiphaceae</taxon>
        <taxon>Golovinomyces</taxon>
    </lineage>
</organism>
<proteinExistence type="predicted"/>
<dbReference type="InterPro" id="IPR038508">
    <property type="entry name" value="ArfGAP_dom_sf"/>
</dbReference>
<protein>
    <submittedName>
        <fullName evidence="8">ADP-ribosylation factor GTPase-activating protein GCS1</fullName>
    </submittedName>
</protein>
<dbReference type="CDD" id="cd08830">
    <property type="entry name" value="ArfGap_ArfGap1"/>
    <property type="match status" value="1"/>
</dbReference>
<evidence type="ECO:0000313" key="9">
    <source>
        <dbReference type="Proteomes" id="UP000285405"/>
    </source>
</evidence>
<keyword evidence="3 5" id="KW-0863">Zinc-finger</keyword>
<feature type="domain" description="Arf-GAP" evidence="7">
    <location>
        <begin position="14"/>
        <end position="137"/>
    </location>
</feature>
<evidence type="ECO:0000256" key="4">
    <source>
        <dbReference type="ARBA" id="ARBA00022833"/>
    </source>
</evidence>
<evidence type="ECO:0000259" key="7">
    <source>
        <dbReference type="PROSITE" id="PS50115"/>
    </source>
</evidence>
<dbReference type="SUPFAM" id="SSF57863">
    <property type="entry name" value="ArfGap/RecO-like zinc finger"/>
    <property type="match status" value="1"/>
</dbReference>
<sequence>MASKAMWEVDPETRVKLLEIQNTNSNDRCCDCGAPWPQWASPKFGIFMCLNCAGIHRGLGVHVSFVRSITMDAFKSVEIERMRLGGNRAWREFFEQEENHALSGKTWNDATIPERYSGEVGEEWKERLSAKVKGIEYIPDASRSSAISDPLPRSSTPTSVQKPQTPGFKVKVDSKYFATLGALNASRPSDLPPSQGGKYSGFGSQPLQISQDESKLPKLEDLQKDPVAALTRGFGWFMTTVGKTAKAVNDDYIQPSAKSVAGSEMASQARIAATHVACGAQTGAKNAASNIARFIEGSKSESMRKNGGLYRRMTVGDSKNDHWDDLGDVSSSLNDNYKYQYRKSNLMTSSSVGTSAIKNAGRGRQHEIDTTLKKDDDVWDKW</sequence>
<dbReference type="Gene3D" id="1.10.220.150">
    <property type="entry name" value="Arf GTPase activating protein"/>
    <property type="match status" value="1"/>
</dbReference>
<evidence type="ECO:0000313" key="8">
    <source>
        <dbReference type="EMBL" id="RKF53709.1"/>
    </source>
</evidence>
<dbReference type="PANTHER" id="PTHR46395:SF1">
    <property type="entry name" value="ADP-RIBOSYLATION FACTOR GTPASE-ACTIVATING PROTEIN 1"/>
    <property type="match status" value="1"/>
</dbReference>
<feature type="compositionally biased region" description="Polar residues" evidence="6">
    <location>
        <begin position="143"/>
        <end position="164"/>
    </location>
</feature>
<name>A0A420H8F3_9PEZI</name>
<evidence type="ECO:0000256" key="3">
    <source>
        <dbReference type="ARBA" id="ARBA00022771"/>
    </source>
</evidence>
<evidence type="ECO:0000256" key="6">
    <source>
        <dbReference type="SAM" id="MobiDB-lite"/>
    </source>
</evidence>
<dbReference type="InterPro" id="IPR037278">
    <property type="entry name" value="ARFGAP/RecO"/>
</dbReference>
<dbReference type="Proteomes" id="UP000285405">
    <property type="component" value="Unassembled WGS sequence"/>
</dbReference>
<dbReference type="GO" id="GO:0032012">
    <property type="term" value="P:regulation of ARF protein signal transduction"/>
    <property type="evidence" value="ECO:0007669"/>
    <property type="project" value="TreeGrafter"/>
</dbReference>
<accession>A0A420H8F3</accession>
<evidence type="ECO:0000256" key="1">
    <source>
        <dbReference type="ARBA" id="ARBA00022468"/>
    </source>
</evidence>
<keyword evidence="2" id="KW-0479">Metal-binding</keyword>
<dbReference type="OrthoDB" id="983479at2759"/>
<dbReference type="InterPro" id="IPR001164">
    <property type="entry name" value="ArfGAP_dom"/>
</dbReference>
<dbReference type="PANTHER" id="PTHR46395">
    <property type="entry name" value="ADP-RIBOSYLATION FACTOR GTPASE-ACTIVATING PROTEIN 1"/>
    <property type="match status" value="1"/>
</dbReference>
<feature type="region of interest" description="Disordered" evidence="6">
    <location>
        <begin position="184"/>
        <end position="207"/>
    </location>
</feature>
<dbReference type="GO" id="GO:0005096">
    <property type="term" value="F:GTPase activator activity"/>
    <property type="evidence" value="ECO:0007669"/>
    <property type="project" value="UniProtKB-KW"/>
</dbReference>
<dbReference type="GO" id="GO:0000139">
    <property type="term" value="C:Golgi membrane"/>
    <property type="evidence" value="ECO:0007669"/>
    <property type="project" value="TreeGrafter"/>
</dbReference>
<evidence type="ECO:0000256" key="2">
    <source>
        <dbReference type="ARBA" id="ARBA00022723"/>
    </source>
</evidence>
<dbReference type="FunFam" id="1.10.220.150:FF:000014">
    <property type="entry name" value="ADP-ribosylation factor GTPase-activating protein"/>
    <property type="match status" value="1"/>
</dbReference>
<dbReference type="SMART" id="SM00105">
    <property type="entry name" value="ArfGap"/>
    <property type="match status" value="1"/>
</dbReference>